<dbReference type="PROSITE" id="PS50113">
    <property type="entry name" value="PAC"/>
    <property type="match status" value="1"/>
</dbReference>
<dbReference type="InterPro" id="IPR035965">
    <property type="entry name" value="PAS-like_dom_sf"/>
</dbReference>
<evidence type="ECO:0000259" key="3">
    <source>
        <dbReference type="PROSITE" id="PS50112"/>
    </source>
</evidence>
<dbReference type="CDD" id="cd00130">
    <property type="entry name" value="PAS"/>
    <property type="match status" value="1"/>
</dbReference>
<dbReference type="Gene3D" id="3.60.40.10">
    <property type="entry name" value="PPM-type phosphatase domain"/>
    <property type="match status" value="1"/>
</dbReference>
<dbReference type="SMART" id="SM00091">
    <property type="entry name" value="PAS"/>
    <property type="match status" value="1"/>
</dbReference>
<dbReference type="InterPro" id="IPR052016">
    <property type="entry name" value="Bact_Sigma-Reg"/>
</dbReference>
<dbReference type="NCBIfam" id="TIGR00229">
    <property type="entry name" value="sensory_box"/>
    <property type="match status" value="1"/>
</dbReference>
<dbReference type="InterPro" id="IPR001932">
    <property type="entry name" value="PPM-type_phosphatase-like_dom"/>
</dbReference>
<evidence type="ECO:0000313" key="6">
    <source>
        <dbReference type="Proteomes" id="UP000502035"/>
    </source>
</evidence>
<dbReference type="Proteomes" id="UP000502035">
    <property type="component" value="Chromosome"/>
</dbReference>
<dbReference type="PANTHER" id="PTHR43156">
    <property type="entry name" value="STAGE II SPORULATION PROTEIN E-RELATED"/>
    <property type="match status" value="1"/>
</dbReference>
<evidence type="ECO:0000259" key="4">
    <source>
        <dbReference type="PROSITE" id="PS50113"/>
    </source>
</evidence>
<accession>A0A6G7YCP0</accession>
<dbReference type="EMBL" id="CP049866">
    <property type="protein sequence ID" value="QIK74565.1"/>
    <property type="molecule type" value="Genomic_DNA"/>
</dbReference>
<dbReference type="Pfam" id="PF07228">
    <property type="entry name" value="SpoIIE"/>
    <property type="match status" value="1"/>
</dbReference>
<evidence type="ECO:0000313" key="5">
    <source>
        <dbReference type="EMBL" id="QIK74565.1"/>
    </source>
</evidence>
<sequence length="320" mass="34566">MATLAAAEAFQAALLDDDPAALYDKAPCGYLSTAPDGTISKVNTTFLTWTGYTIADLVGKRRLVDLLTPGGRIYHETHLSPILHGTSQAKEIALEMVRADGGRMPVLVNAVLDRTAAGDPRIVRYALFDATERRRYEQELLKAKQRAEESERHAVRLAKTLQQTLIPPTSPYIPDLEVASAYRPAGVGDEVGGDFYDVFQVGEGDWVVALGDVAGKGVEAAVVTALVRHSIRALAVAEPSPQALLFRLNAILLASEPDRFCTAVVIRLRQRGSSWEVTVSAGGHPLPLLLRPGRPLSRSVGRARSSVPSRRRGSPTPRSC</sequence>
<dbReference type="InterPro" id="IPR000014">
    <property type="entry name" value="PAS"/>
</dbReference>
<dbReference type="Pfam" id="PF13426">
    <property type="entry name" value="PAS_9"/>
    <property type="match status" value="1"/>
</dbReference>
<dbReference type="AlphaFoldDB" id="A0A6G7YCP0"/>
<evidence type="ECO:0000256" key="2">
    <source>
        <dbReference type="SAM" id="MobiDB-lite"/>
    </source>
</evidence>
<evidence type="ECO:0000256" key="1">
    <source>
        <dbReference type="ARBA" id="ARBA00022801"/>
    </source>
</evidence>
<dbReference type="PANTHER" id="PTHR43156:SF2">
    <property type="entry name" value="STAGE II SPORULATION PROTEIN E"/>
    <property type="match status" value="1"/>
</dbReference>
<dbReference type="SUPFAM" id="SSF55785">
    <property type="entry name" value="PYP-like sensor domain (PAS domain)"/>
    <property type="match status" value="1"/>
</dbReference>
<keyword evidence="6" id="KW-1185">Reference proteome</keyword>
<feature type="domain" description="PAC" evidence="4">
    <location>
        <begin position="90"/>
        <end position="142"/>
    </location>
</feature>
<dbReference type="InterPro" id="IPR036457">
    <property type="entry name" value="PPM-type-like_dom_sf"/>
</dbReference>
<name>A0A6G7YCP0_9ACTN</name>
<proteinExistence type="predicted"/>
<dbReference type="InterPro" id="IPR000700">
    <property type="entry name" value="PAS-assoc_C"/>
</dbReference>
<feature type="domain" description="PAS" evidence="3">
    <location>
        <begin position="22"/>
        <end position="69"/>
    </location>
</feature>
<gene>
    <name evidence="5" type="ORF">G7071_03100</name>
</gene>
<dbReference type="Gene3D" id="3.30.450.20">
    <property type="entry name" value="PAS domain"/>
    <property type="match status" value="1"/>
</dbReference>
<dbReference type="KEGG" id="npi:G7071_03100"/>
<dbReference type="RefSeq" id="WP_166314787.1">
    <property type="nucleotide sequence ID" value="NZ_CP049866.1"/>
</dbReference>
<protein>
    <submittedName>
        <fullName evidence="5">SpoIIE family protein phosphatase</fullName>
    </submittedName>
</protein>
<reference evidence="5 6" key="1">
    <citation type="submission" date="2020-03" db="EMBL/GenBank/DDBJ databases">
        <title>Nocardioides sp. nov., isolated from fish.</title>
        <authorList>
            <person name="Hyun D.-W."/>
            <person name="Bae J.-W."/>
        </authorList>
    </citation>
    <scope>NUCLEOTIDE SEQUENCE [LARGE SCALE GENOMIC DNA]</scope>
    <source>
        <strain evidence="5 6">HDW12A</strain>
    </source>
</reference>
<organism evidence="5 6">
    <name type="scientific">Nocardioides piscis</name>
    <dbReference type="NCBI Taxonomy" id="2714938"/>
    <lineage>
        <taxon>Bacteria</taxon>
        <taxon>Bacillati</taxon>
        <taxon>Actinomycetota</taxon>
        <taxon>Actinomycetes</taxon>
        <taxon>Propionibacteriales</taxon>
        <taxon>Nocardioidaceae</taxon>
        <taxon>Nocardioides</taxon>
    </lineage>
</organism>
<keyword evidence="1" id="KW-0378">Hydrolase</keyword>
<feature type="region of interest" description="Disordered" evidence="2">
    <location>
        <begin position="297"/>
        <end position="320"/>
    </location>
</feature>
<dbReference type="PROSITE" id="PS50112">
    <property type="entry name" value="PAS"/>
    <property type="match status" value="1"/>
</dbReference>
<dbReference type="GO" id="GO:0016791">
    <property type="term" value="F:phosphatase activity"/>
    <property type="evidence" value="ECO:0007669"/>
    <property type="project" value="TreeGrafter"/>
</dbReference>